<proteinExistence type="inferred from homology"/>
<keyword evidence="7" id="KW-0472">Membrane</keyword>
<feature type="compositionally biased region" description="Polar residues" evidence="9">
    <location>
        <begin position="160"/>
        <end position="175"/>
    </location>
</feature>
<dbReference type="Proteomes" id="UP001165120">
    <property type="component" value="Unassembled WGS sequence"/>
</dbReference>
<evidence type="ECO:0000256" key="3">
    <source>
        <dbReference type="ARBA" id="ARBA00020983"/>
    </source>
</evidence>
<dbReference type="GO" id="GO:0000139">
    <property type="term" value="C:Golgi membrane"/>
    <property type="evidence" value="ECO:0007669"/>
    <property type="project" value="UniProtKB-SubCell"/>
</dbReference>
<comment type="subcellular location">
    <subcellularLocation>
        <location evidence="1">Golgi apparatus membrane</location>
        <topology evidence="1">Peripheral membrane protein</topology>
    </subcellularLocation>
</comment>
<dbReference type="GO" id="GO:0017119">
    <property type="term" value="C:Golgi transport complex"/>
    <property type="evidence" value="ECO:0007669"/>
    <property type="project" value="InterPro"/>
</dbReference>
<feature type="compositionally biased region" description="Acidic residues" evidence="9">
    <location>
        <begin position="132"/>
        <end position="155"/>
    </location>
</feature>
<keyword evidence="4" id="KW-0813">Transport</keyword>
<sequence>MTELASISLLLDTLSPDLPRDVLELLNSDQNLKENSLKFLDDLLSNENSELLLESNVQPSLDSSKSSLTLIEQVAELDHKQRNIEQQLKNKVISNIDKVLETNNVANDVLDLVSNDLREDVEVLAESFKNDDEVDDDDDEGDDDEENDEGNEDLNENNNSSKNLTTSNNTQNTDEFVQGKASRLNKIKKSLNIKKDRSDNISLLHHEFKSINENSSWKAILEAQRSQDSLNNGIGNSKNSSNNNGNDNSTNTDNGYSHLSSTSSLSAASSHLNASNSTSVVLRNMDNLMDILELPVLANACVSQGHYAECVEIASHVRRLAIRYSDIPIILEVEAGIQYEIREMVTSLIRLLHTDIKQSSIMKIISYLKRIGPFSNLSSNDASNVSTDNINNAGKMNYFSSATFSSFAAANQNERNSTNANNELLMKIYLKSRFQFIISELEVLSPLKNSNAIDRYLKRCLEVIREHCFATLMTFDSIFPNERKIVSNNDNINLINTLISEFIVSIAKNLCKILKENIPKVNSKSVKDGLILQLIYCSQSLGRVGGDFNVLILHELESVKNPVITKKEWCTILRKQKELIRSLSKDMNRNNALLSGVASEASNKPVGVH</sequence>
<feature type="region of interest" description="Disordered" evidence="9">
    <location>
        <begin position="125"/>
        <end position="178"/>
    </location>
</feature>
<dbReference type="GO" id="GO:0006891">
    <property type="term" value="P:intra-Golgi vesicle-mediated transport"/>
    <property type="evidence" value="ECO:0007669"/>
    <property type="project" value="TreeGrafter"/>
</dbReference>
<feature type="compositionally biased region" description="Low complexity" evidence="9">
    <location>
        <begin position="231"/>
        <end position="261"/>
    </location>
</feature>
<comment type="caution">
    <text evidence="10">The sequence shown here is derived from an EMBL/GenBank/DDBJ whole genome shotgun (WGS) entry which is preliminary data.</text>
</comment>
<comment type="similarity">
    <text evidence="2">Belongs to the COG8 family.</text>
</comment>
<accession>A0A9W6SXX1</accession>
<keyword evidence="5" id="KW-0653">Protein transport</keyword>
<organism evidence="10 11">
    <name type="scientific">Candida boidinii</name>
    <name type="common">Yeast</name>
    <dbReference type="NCBI Taxonomy" id="5477"/>
    <lineage>
        <taxon>Eukaryota</taxon>
        <taxon>Fungi</taxon>
        <taxon>Dikarya</taxon>
        <taxon>Ascomycota</taxon>
        <taxon>Saccharomycotina</taxon>
        <taxon>Pichiomycetes</taxon>
        <taxon>Pichiales</taxon>
        <taxon>Pichiaceae</taxon>
        <taxon>Ogataea</taxon>
        <taxon>Ogataea/Candida clade</taxon>
    </lineage>
</organism>
<reference evidence="10" key="1">
    <citation type="submission" date="2023-04" db="EMBL/GenBank/DDBJ databases">
        <title>Candida boidinii NBRC 10035.</title>
        <authorList>
            <person name="Ichikawa N."/>
            <person name="Sato H."/>
            <person name="Tonouchi N."/>
        </authorList>
    </citation>
    <scope>NUCLEOTIDE SEQUENCE</scope>
    <source>
        <strain evidence="10">NBRC 10035</strain>
    </source>
</reference>
<evidence type="ECO:0000256" key="5">
    <source>
        <dbReference type="ARBA" id="ARBA00022927"/>
    </source>
</evidence>
<dbReference type="AlphaFoldDB" id="A0A9W6SXX1"/>
<evidence type="ECO:0000313" key="11">
    <source>
        <dbReference type="Proteomes" id="UP001165120"/>
    </source>
</evidence>
<keyword evidence="11" id="KW-1185">Reference proteome</keyword>
<feature type="region of interest" description="Disordered" evidence="9">
    <location>
        <begin position="229"/>
        <end position="261"/>
    </location>
</feature>
<evidence type="ECO:0000256" key="4">
    <source>
        <dbReference type="ARBA" id="ARBA00022448"/>
    </source>
</evidence>
<evidence type="ECO:0000256" key="9">
    <source>
        <dbReference type="SAM" id="MobiDB-lite"/>
    </source>
</evidence>
<dbReference type="PANTHER" id="PTHR21311">
    <property type="entry name" value="CONSERVED OLIGOMERIC GOLGI COMPLEX COMPONENT 8"/>
    <property type="match status" value="1"/>
</dbReference>
<evidence type="ECO:0000313" key="10">
    <source>
        <dbReference type="EMBL" id="GME68493.1"/>
    </source>
</evidence>
<protein>
    <recommendedName>
        <fullName evidence="3">Conserved oligomeric Golgi complex subunit 8</fullName>
    </recommendedName>
    <alternativeName>
        <fullName evidence="8">Component of oligomeric Golgi complex 8</fullName>
    </alternativeName>
</protein>
<keyword evidence="6" id="KW-0333">Golgi apparatus</keyword>
<dbReference type="InterPro" id="IPR007255">
    <property type="entry name" value="COG8"/>
</dbReference>
<evidence type="ECO:0000256" key="2">
    <source>
        <dbReference type="ARBA" id="ARBA00006419"/>
    </source>
</evidence>
<dbReference type="EMBL" id="BSXN01000425">
    <property type="protein sequence ID" value="GME68493.1"/>
    <property type="molecule type" value="Genomic_DNA"/>
</dbReference>
<gene>
    <name evidence="10" type="ORF">Cboi02_000168900</name>
</gene>
<name>A0A9W6SXX1_CANBO</name>
<evidence type="ECO:0000256" key="8">
    <source>
        <dbReference type="ARBA" id="ARBA00031347"/>
    </source>
</evidence>
<dbReference type="Pfam" id="PF04124">
    <property type="entry name" value="Dor1"/>
    <property type="match status" value="2"/>
</dbReference>
<evidence type="ECO:0000256" key="6">
    <source>
        <dbReference type="ARBA" id="ARBA00023034"/>
    </source>
</evidence>
<evidence type="ECO:0000256" key="7">
    <source>
        <dbReference type="ARBA" id="ARBA00023136"/>
    </source>
</evidence>
<dbReference type="PANTHER" id="PTHR21311:SF0">
    <property type="entry name" value="CONSERVED OLIGOMERIC GOLGI COMPLEX SUBUNIT 8"/>
    <property type="match status" value="1"/>
</dbReference>
<evidence type="ECO:0000256" key="1">
    <source>
        <dbReference type="ARBA" id="ARBA00004395"/>
    </source>
</evidence>
<dbReference type="GO" id="GO:0032258">
    <property type="term" value="P:cytoplasm to vacuole targeting by the Cvt pathway"/>
    <property type="evidence" value="ECO:0007669"/>
    <property type="project" value="TreeGrafter"/>
</dbReference>